<evidence type="ECO:0000259" key="1">
    <source>
        <dbReference type="PROSITE" id="PS51819"/>
    </source>
</evidence>
<name>A0A926DDB5_9FIRM</name>
<dbReference type="EMBL" id="JACRSP010000003">
    <property type="protein sequence ID" value="MBC8536513.1"/>
    <property type="molecule type" value="Genomic_DNA"/>
</dbReference>
<dbReference type="Gene3D" id="3.10.180.10">
    <property type="entry name" value="2,3-Dihydroxybiphenyl 1,2-Dioxygenase, domain 1"/>
    <property type="match status" value="1"/>
</dbReference>
<keyword evidence="3" id="KW-1185">Reference proteome</keyword>
<dbReference type="InterPro" id="IPR037523">
    <property type="entry name" value="VOC_core"/>
</dbReference>
<dbReference type="PANTHER" id="PTHR21366:SF14">
    <property type="entry name" value="GLYOXALASE DOMAIN-CONTAINING PROTEIN 5"/>
    <property type="match status" value="1"/>
</dbReference>
<dbReference type="InterPro" id="IPR050383">
    <property type="entry name" value="GlyoxalaseI/FosfomycinResist"/>
</dbReference>
<dbReference type="Proteomes" id="UP000620366">
    <property type="component" value="Unassembled WGS sequence"/>
</dbReference>
<feature type="domain" description="VOC" evidence="1">
    <location>
        <begin position="5"/>
        <end position="124"/>
    </location>
</feature>
<dbReference type="InterPro" id="IPR004360">
    <property type="entry name" value="Glyas_Fos-R_dOase_dom"/>
</dbReference>
<sequence>MKLLSLDHLVLTTRNVEACLAFYTGILSMEPVRADGRTALRFGAQKINIHTRPGEFQPAAGNPTPGSQDFCLVAEGEIAQIRAEIEAKGWPIELGPVERTGALGPIDSLYLRDPDGNLVEIAVYRKREP</sequence>
<dbReference type="PROSITE" id="PS51819">
    <property type="entry name" value="VOC"/>
    <property type="match status" value="1"/>
</dbReference>
<accession>A0A926DDB5</accession>
<organism evidence="2 3">
    <name type="scientific">Feifania hominis</name>
    <dbReference type="NCBI Taxonomy" id="2763660"/>
    <lineage>
        <taxon>Bacteria</taxon>
        <taxon>Bacillati</taxon>
        <taxon>Bacillota</taxon>
        <taxon>Clostridia</taxon>
        <taxon>Eubacteriales</taxon>
        <taxon>Feifaniaceae</taxon>
        <taxon>Feifania</taxon>
    </lineage>
</organism>
<dbReference type="SUPFAM" id="SSF54593">
    <property type="entry name" value="Glyoxalase/Bleomycin resistance protein/Dihydroxybiphenyl dioxygenase"/>
    <property type="match status" value="1"/>
</dbReference>
<gene>
    <name evidence="2" type="ORF">H8695_07435</name>
</gene>
<comment type="caution">
    <text evidence="2">The sequence shown here is derived from an EMBL/GenBank/DDBJ whole genome shotgun (WGS) entry which is preliminary data.</text>
</comment>
<dbReference type="PANTHER" id="PTHR21366">
    <property type="entry name" value="GLYOXALASE FAMILY PROTEIN"/>
    <property type="match status" value="1"/>
</dbReference>
<dbReference type="CDD" id="cd07253">
    <property type="entry name" value="GLOD5"/>
    <property type="match status" value="1"/>
</dbReference>
<evidence type="ECO:0000313" key="2">
    <source>
        <dbReference type="EMBL" id="MBC8536513.1"/>
    </source>
</evidence>
<protein>
    <submittedName>
        <fullName evidence="2">VOC family protein</fullName>
    </submittedName>
</protein>
<evidence type="ECO:0000313" key="3">
    <source>
        <dbReference type="Proteomes" id="UP000620366"/>
    </source>
</evidence>
<dbReference type="InterPro" id="IPR029068">
    <property type="entry name" value="Glyas_Bleomycin-R_OHBP_Dase"/>
</dbReference>
<proteinExistence type="predicted"/>
<dbReference type="AlphaFoldDB" id="A0A926DDB5"/>
<dbReference type="Pfam" id="PF00903">
    <property type="entry name" value="Glyoxalase"/>
    <property type="match status" value="1"/>
</dbReference>
<dbReference type="RefSeq" id="WP_249300357.1">
    <property type="nucleotide sequence ID" value="NZ_JACRSP010000003.1"/>
</dbReference>
<reference evidence="2" key="1">
    <citation type="submission" date="2020-08" db="EMBL/GenBank/DDBJ databases">
        <title>Genome public.</title>
        <authorList>
            <person name="Liu C."/>
            <person name="Sun Q."/>
        </authorList>
    </citation>
    <scope>NUCLEOTIDE SEQUENCE</scope>
    <source>
        <strain evidence="2">BX7</strain>
    </source>
</reference>